<evidence type="ECO:0000256" key="11">
    <source>
        <dbReference type="PIRNR" id="PIRNR000168"/>
    </source>
</evidence>
<dbReference type="InterPro" id="IPR006091">
    <property type="entry name" value="Acyl-CoA_Oxase/DH_mid-dom"/>
</dbReference>
<keyword evidence="19" id="KW-1185">Reference proteome</keyword>
<evidence type="ECO:0000256" key="4">
    <source>
        <dbReference type="ARBA" id="ARBA00006288"/>
    </source>
</evidence>
<feature type="domain" description="Acyl-CoA oxidase C-terminal" evidence="14">
    <location>
        <begin position="487"/>
        <end position="668"/>
    </location>
</feature>
<evidence type="ECO:0000259" key="14">
    <source>
        <dbReference type="Pfam" id="PF01756"/>
    </source>
</evidence>
<dbReference type="InterPro" id="IPR029320">
    <property type="entry name" value="Acyl-CoA_ox_N"/>
</dbReference>
<dbReference type="FunFam" id="1.20.140.10:FF:000015">
    <property type="entry name" value="Acyl-coenzyme A oxidase"/>
    <property type="match status" value="1"/>
</dbReference>
<evidence type="ECO:0000256" key="2">
    <source>
        <dbReference type="ARBA" id="ARBA00001974"/>
    </source>
</evidence>
<feature type="domain" description="Acyl-coenzyme A oxidase N-terminal" evidence="16">
    <location>
        <begin position="17"/>
        <end position="132"/>
    </location>
</feature>
<feature type="domain" description="Acyl-CoA oxidase/dehydrogenase middle" evidence="15">
    <location>
        <begin position="134"/>
        <end position="244"/>
    </location>
</feature>
<dbReference type="Pfam" id="PF14749">
    <property type="entry name" value="Acyl-CoA_ox_N"/>
    <property type="match status" value="1"/>
</dbReference>
<comment type="similarity">
    <text evidence="4 11">Belongs to the acyl-CoA oxidase family.</text>
</comment>
<feature type="binding site" evidence="13">
    <location>
        <position position="177"/>
    </location>
    <ligand>
        <name>FAD</name>
        <dbReference type="ChEBI" id="CHEBI:57692"/>
    </ligand>
</feature>
<evidence type="ECO:0000256" key="3">
    <source>
        <dbReference type="ARBA" id="ARBA00004275"/>
    </source>
</evidence>
<dbReference type="Pfam" id="PF02770">
    <property type="entry name" value="Acyl-CoA_dh_M"/>
    <property type="match status" value="1"/>
</dbReference>
<dbReference type="AlphaFoldDB" id="A0A835YNL1"/>
<dbReference type="GO" id="GO:0003997">
    <property type="term" value="F:acyl-CoA oxidase activity"/>
    <property type="evidence" value="ECO:0007669"/>
    <property type="project" value="UniProtKB-EC"/>
</dbReference>
<comment type="catalytic activity">
    <reaction evidence="1">
        <text>a 2,3-saturated acyl-CoA + O2 = a (2E)-enoyl-CoA + H2O2</text>
        <dbReference type="Rhea" id="RHEA:38959"/>
        <dbReference type="ChEBI" id="CHEBI:15379"/>
        <dbReference type="ChEBI" id="CHEBI:16240"/>
        <dbReference type="ChEBI" id="CHEBI:58856"/>
        <dbReference type="ChEBI" id="CHEBI:65111"/>
        <dbReference type="EC" id="1.3.3.6"/>
    </reaction>
</comment>
<gene>
    <name evidence="18" type="ORF">JKP88DRAFT_331265</name>
</gene>
<dbReference type="InterPro" id="IPR002655">
    <property type="entry name" value="Acyl-CoA_oxidase_C"/>
</dbReference>
<organism evidence="18 19">
    <name type="scientific">Tribonema minus</name>
    <dbReference type="NCBI Taxonomy" id="303371"/>
    <lineage>
        <taxon>Eukaryota</taxon>
        <taxon>Sar</taxon>
        <taxon>Stramenopiles</taxon>
        <taxon>Ochrophyta</taxon>
        <taxon>PX clade</taxon>
        <taxon>Xanthophyceae</taxon>
        <taxon>Tribonematales</taxon>
        <taxon>Tribonemataceae</taxon>
        <taxon>Tribonema</taxon>
    </lineage>
</organism>
<evidence type="ECO:0000256" key="8">
    <source>
        <dbReference type="ARBA" id="ARBA00023002"/>
    </source>
</evidence>
<evidence type="ECO:0000313" key="18">
    <source>
        <dbReference type="EMBL" id="KAG5177808.1"/>
    </source>
</evidence>
<dbReference type="InterPro" id="IPR055060">
    <property type="entry name" value="ACOX_C_alpha1"/>
</dbReference>
<comment type="cofactor">
    <cofactor evidence="2">
        <name>FAD</name>
        <dbReference type="ChEBI" id="CHEBI:57692"/>
    </cofactor>
</comment>
<feature type="binding site" evidence="13">
    <location>
        <position position="138"/>
    </location>
    <ligand>
        <name>FAD</name>
        <dbReference type="ChEBI" id="CHEBI:57692"/>
    </ligand>
</feature>
<evidence type="ECO:0000256" key="9">
    <source>
        <dbReference type="ARBA" id="ARBA00023098"/>
    </source>
</evidence>
<evidence type="ECO:0000256" key="7">
    <source>
        <dbReference type="ARBA" id="ARBA00022832"/>
    </source>
</evidence>
<dbReference type="InterPro" id="IPR036250">
    <property type="entry name" value="AcylCo_DH-like_C"/>
</dbReference>
<dbReference type="InterPro" id="IPR012258">
    <property type="entry name" value="Acyl-CoA_oxidase"/>
</dbReference>
<dbReference type="GO" id="GO:0033540">
    <property type="term" value="P:fatty acid beta-oxidation using acyl-CoA oxidase"/>
    <property type="evidence" value="ECO:0007669"/>
    <property type="project" value="TreeGrafter"/>
</dbReference>
<dbReference type="InterPro" id="IPR009100">
    <property type="entry name" value="AcylCoA_DH/oxidase_NM_dom_sf"/>
</dbReference>
<keyword evidence="9" id="KW-0443">Lipid metabolism</keyword>
<dbReference type="Pfam" id="PF22924">
    <property type="entry name" value="ACOX_C_alpha1"/>
    <property type="match status" value="1"/>
</dbReference>
<comment type="subcellular location">
    <subcellularLocation>
        <location evidence="3">Peroxisome</location>
    </subcellularLocation>
</comment>
<dbReference type="InterPro" id="IPR046373">
    <property type="entry name" value="Acyl-CoA_Oxase/DH_mid-dom_sf"/>
</dbReference>
<dbReference type="PIRSF" id="PIRSF000168">
    <property type="entry name" value="Acyl-CoA_oxidase"/>
    <property type="match status" value="1"/>
</dbReference>
<dbReference type="InterPro" id="IPR037069">
    <property type="entry name" value="AcylCoA_DH/ox_N_sf"/>
</dbReference>
<dbReference type="OrthoDB" id="538336at2759"/>
<dbReference type="GO" id="GO:0005504">
    <property type="term" value="F:fatty acid binding"/>
    <property type="evidence" value="ECO:0007669"/>
    <property type="project" value="TreeGrafter"/>
</dbReference>
<dbReference type="SUPFAM" id="SSF56645">
    <property type="entry name" value="Acyl-CoA dehydrogenase NM domain-like"/>
    <property type="match status" value="1"/>
</dbReference>
<reference evidence="18" key="1">
    <citation type="submission" date="2021-02" db="EMBL/GenBank/DDBJ databases">
        <title>First Annotated Genome of the Yellow-green Alga Tribonema minus.</title>
        <authorList>
            <person name="Mahan K.M."/>
        </authorList>
    </citation>
    <scope>NUCLEOTIDE SEQUENCE</scope>
    <source>
        <strain evidence="18">UTEX B ZZ1240</strain>
    </source>
</reference>
<protein>
    <recommendedName>
        <fullName evidence="11">Acyl-coenzyme A oxidase</fullName>
    </recommendedName>
</protein>
<dbReference type="PANTHER" id="PTHR10909:SF250">
    <property type="entry name" value="PEROXISOMAL ACYL-COENZYME A OXIDASE 1"/>
    <property type="match status" value="1"/>
</dbReference>
<evidence type="ECO:0000256" key="5">
    <source>
        <dbReference type="ARBA" id="ARBA00022630"/>
    </source>
</evidence>
<dbReference type="GO" id="GO:0055088">
    <property type="term" value="P:lipid homeostasis"/>
    <property type="evidence" value="ECO:0007669"/>
    <property type="project" value="TreeGrafter"/>
</dbReference>
<dbReference type="FunFam" id="1.20.140.10:FF:000013">
    <property type="entry name" value="Acyl-coenzyme A oxidase"/>
    <property type="match status" value="1"/>
</dbReference>
<evidence type="ECO:0000256" key="10">
    <source>
        <dbReference type="ARBA" id="ARBA00023140"/>
    </source>
</evidence>
<dbReference type="Gene3D" id="1.20.140.10">
    <property type="entry name" value="Butyryl-CoA Dehydrogenase, subunit A, domain 3"/>
    <property type="match status" value="2"/>
</dbReference>
<proteinExistence type="inferred from homology"/>
<keyword evidence="6 11" id="KW-0274">FAD</keyword>
<dbReference type="EMBL" id="JAFCMP010000521">
    <property type="protein sequence ID" value="KAG5177808.1"/>
    <property type="molecule type" value="Genomic_DNA"/>
</dbReference>
<dbReference type="SUPFAM" id="SSF47203">
    <property type="entry name" value="Acyl-CoA dehydrogenase C-terminal domain-like"/>
    <property type="match status" value="2"/>
</dbReference>
<evidence type="ECO:0000259" key="15">
    <source>
        <dbReference type="Pfam" id="PF02770"/>
    </source>
</evidence>
<feature type="active site" description="Proton acceptor" evidence="12">
    <location>
        <position position="435"/>
    </location>
</feature>
<evidence type="ECO:0000256" key="6">
    <source>
        <dbReference type="ARBA" id="ARBA00022827"/>
    </source>
</evidence>
<evidence type="ECO:0000313" key="19">
    <source>
        <dbReference type="Proteomes" id="UP000664859"/>
    </source>
</evidence>
<dbReference type="Gene3D" id="1.10.540.10">
    <property type="entry name" value="Acyl-CoA dehydrogenase/oxidase, N-terminal domain"/>
    <property type="match status" value="1"/>
</dbReference>
<evidence type="ECO:0000256" key="13">
    <source>
        <dbReference type="PIRSR" id="PIRSR000168-2"/>
    </source>
</evidence>
<evidence type="ECO:0000256" key="1">
    <source>
        <dbReference type="ARBA" id="ARBA00001201"/>
    </source>
</evidence>
<sequence>MPVNADLQRERDSCPFDTEALTLFLDGSTQRIARRREISAMVESDPVFSNADNIFKTRPERFASALRKARRYEELRQRLRPSRDEDLLLSAAINETLPTLLHYLMFMPNIRALCTDAQQAAWLPRCESLEVIGCYAQTELGHGSNIRALETTATFLPDTDEFEIHSPTLTATKWWPGTLGRTANHAMVIAQLVIGDRRYGIHNFIVPLRDVKAHAPLRGVRAGDIGPKIGFTTMDNGYCVFDRVRVPRANMAARYASVDRHGVYTKKGGDSKISYITMMQVRAYIVEQAGYCLAKATTIAVRYSALRRQGFAPQAGGGSSSGSSGGGGSGELQVLDYTVQMHRLLPLVATAYAFHSAGRAMQQRLARLEAMLDTPGVGAALAEFHASSSGLKSLCSAVTADGIEDCRKCCGGHGYLAASGLPELLGTYLQNCTVEGENHMLTQQTVKHLLKAMAAGGGGGEDCGHLSRWRPDERCCAATQEAMATMPVLMAAFEHRAARLVAGVGALMRARMAADAARDAAWNGALVEMVRASRAHAFLLVLRMFAADAEAASAAMAPPARAALQRMVSLFALYWMERDMGDFTEDSYLSLEQATWVRGAVVAALHALRPAAVGLVDAWDFTDHQLGDSALGRRDGNVYAALMSSALKSSLNARDPVAGYEESLRPLITSRL</sequence>
<keyword evidence="8" id="KW-0560">Oxidoreductase</keyword>
<accession>A0A835YNL1</accession>
<dbReference type="PANTHER" id="PTHR10909">
    <property type="entry name" value="ELECTRON TRANSPORT OXIDOREDUCTASE"/>
    <property type="match status" value="1"/>
</dbReference>
<comment type="caution">
    <text evidence="18">The sequence shown here is derived from an EMBL/GenBank/DDBJ whole genome shotgun (WGS) entry which is preliminary data.</text>
</comment>
<dbReference type="Pfam" id="PF01756">
    <property type="entry name" value="ACOX"/>
    <property type="match status" value="1"/>
</dbReference>
<dbReference type="GO" id="GO:0005777">
    <property type="term" value="C:peroxisome"/>
    <property type="evidence" value="ECO:0007669"/>
    <property type="project" value="UniProtKB-SubCell"/>
</dbReference>
<dbReference type="Proteomes" id="UP000664859">
    <property type="component" value="Unassembled WGS sequence"/>
</dbReference>
<feature type="domain" description="Acyl-CoA oxidase C-alpha1" evidence="17">
    <location>
        <begin position="275"/>
        <end position="450"/>
    </location>
</feature>
<keyword evidence="10" id="KW-0576">Peroxisome</keyword>
<dbReference type="GO" id="GO:0071949">
    <property type="term" value="F:FAD binding"/>
    <property type="evidence" value="ECO:0007669"/>
    <property type="project" value="InterPro"/>
</dbReference>
<dbReference type="Gene3D" id="2.40.110.10">
    <property type="entry name" value="Butyryl-CoA Dehydrogenase, subunit A, domain 2"/>
    <property type="match status" value="1"/>
</dbReference>
<dbReference type="FunFam" id="1.10.540.10:FF:000006">
    <property type="entry name" value="Acyl-coenzyme A oxidase"/>
    <property type="match status" value="1"/>
</dbReference>
<keyword evidence="5 11" id="KW-0285">Flavoprotein</keyword>
<evidence type="ECO:0000259" key="17">
    <source>
        <dbReference type="Pfam" id="PF22924"/>
    </source>
</evidence>
<name>A0A835YNL1_9STRA</name>
<evidence type="ECO:0000259" key="16">
    <source>
        <dbReference type="Pfam" id="PF14749"/>
    </source>
</evidence>
<dbReference type="FunFam" id="2.40.110.10:FF:000003">
    <property type="entry name" value="Acyl-coenzyme A oxidase"/>
    <property type="match status" value="1"/>
</dbReference>
<keyword evidence="7" id="KW-0276">Fatty acid metabolism</keyword>
<evidence type="ECO:0000256" key="12">
    <source>
        <dbReference type="PIRSR" id="PIRSR000168-1"/>
    </source>
</evidence>